<feature type="compositionally biased region" description="Acidic residues" evidence="1">
    <location>
        <begin position="91"/>
        <end position="100"/>
    </location>
</feature>
<evidence type="ECO:0000313" key="2">
    <source>
        <dbReference type="EMBL" id="KAF7638171.1"/>
    </source>
</evidence>
<reference evidence="2" key="1">
    <citation type="journal article" date="2020" name="Ecol. Evol.">
        <title>Genome structure and content of the rice root-knot nematode (Meloidogyne graminicola).</title>
        <authorList>
            <person name="Phan N.T."/>
            <person name="Danchin E.G.J."/>
            <person name="Klopp C."/>
            <person name="Perfus-Barbeoch L."/>
            <person name="Kozlowski D.K."/>
            <person name="Koutsovoulos G.D."/>
            <person name="Lopez-Roques C."/>
            <person name="Bouchez O."/>
            <person name="Zahm M."/>
            <person name="Besnard G."/>
            <person name="Bellafiore S."/>
        </authorList>
    </citation>
    <scope>NUCLEOTIDE SEQUENCE</scope>
    <source>
        <strain evidence="2">VN-18</strain>
    </source>
</reference>
<proteinExistence type="predicted"/>
<feature type="region of interest" description="Disordered" evidence="1">
    <location>
        <begin position="222"/>
        <end position="269"/>
    </location>
</feature>
<dbReference type="AlphaFoldDB" id="A0A8S9ZWY7"/>
<sequence length="269" mass="30803">MLLSDVKMPIDNLLVLSTTQNDEGEDDDEEDNYFVTLSIPEEYNQTNIIDSDLMIVHSKSLEEVKINEREEEGIFDNNWNNSFGGKKEEKEEKEEKEDNWEEYKKNVEEIEEPQQRIKGSSLEASPSEKRRRRSSANSAHGSTNGSLSEFERIEQEIIESGGGIKILSSSSPQHSPEGGKRIKTKQQSPTKEGGINRGSADSLNEFEQLEREINEAVASEDIMMLSDIREDEEEEEGYEISEEEENNNNNKRKLEGINNLIDNELKKRK</sequence>
<gene>
    <name evidence="2" type="ORF">Mgra_00002398</name>
</gene>
<protein>
    <submittedName>
        <fullName evidence="2">Uncharacterized protein</fullName>
    </submittedName>
</protein>
<dbReference type="EMBL" id="JABEBT010000014">
    <property type="protein sequence ID" value="KAF7638171.1"/>
    <property type="molecule type" value="Genomic_DNA"/>
</dbReference>
<keyword evidence="3" id="KW-1185">Reference proteome</keyword>
<feature type="compositionally biased region" description="Polar residues" evidence="1">
    <location>
        <begin position="135"/>
        <end position="147"/>
    </location>
</feature>
<evidence type="ECO:0000313" key="3">
    <source>
        <dbReference type="Proteomes" id="UP000605970"/>
    </source>
</evidence>
<organism evidence="2 3">
    <name type="scientific">Meloidogyne graminicola</name>
    <dbReference type="NCBI Taxonomy" id="189291"/>
    <lineage>
        <taxon>Eukaryota</taxon>
        <taxon>Metazoa</taxon>
        <taxon>Ecdysozoa</taxon>
        <taxon>Nematoda</taxon>
        <taxon>Chromadorea</taxon>
        <taxon>Rhabditida</taxon>
        <taxon>Tylenchina</taxon>
        <taxon>Tylenchomorpha</taxon>
        <taxon>Tylenchoidea</taxon>
        <taxon>Meloidogynidae</taxon>
        <taxon>Meloidogyninae</taxon>
        <taxon>Meloidogyne</taxon>
    </lineage>
</organism>
<evidence type="ECO:0000256" key="1">
    <source>
        <dbReference type="SAM" id="MobiDB-lite"/>
    </source>
</evidence>
<feature type="compositionally biased region" description="Acidic residues" evidence="1">
    <location>
        <begin position="229"/>
        <end position="246"/>
    </location>
</feature>
<feature type="region of interest" description="Disordered" evidence="1">
    <location>
        <begin position="75"/>
        <end position="204"/>
    </location>
</feature>
<comment type="caution">
    <text evidence="2">The sequence shown here is derived from an EMBL/GenBank/DDBJ whole genome shotgun (WGS) entry which is preliminary data.</text>
</comment>
<name>A0A8S9ZWY7_9BILA</name>
<dbReference type="Proteomes" id="UP000605970">
    <property type="component" value="Unassembled WGS sequence"/>
</dbReference>
<accession>A0A8S9ZWY7</accession>